<evidence type="ECO:0000313" key="6">
    <source>
        <dbReference type="EMBL" id="RZF48307.1"/>
    </source>
</evidence>
<feature type="domain" description="Band 7" evidence="5">
    <location>
        <begin position="13"/>
        <end position="185"/>
    </location>
</feature>
<sequence>MGAIHTCGPNRCMVVSGGCGSRNQTRYIVGGWAWSWQGLTDVQYMSLNLITTFPRCEQVETRFGVPVSVSCVAQCKVLRDSVAVAARHFLGKTDAEIGLAMQRTLEGHVRSILAQLTVEQAYRDRVTMAQVVRETAVPDLRNMGIGIMSFTIRDIQDDDQYLQSLGKAQIAQIKRNATISEAQCERDAQVKEAENERLTNTVVCSANANIENSSRQFMMHKSHYDQQVSSAQAEAELAYELQTSKIYQQLRTEQMQIDVVERVKGIELEEREVLKMEKELKSNVEMPADAEGYKVQKIAEGEREKALKTSLADGDCIKFRGEAVAIVTEKVGKAKALEMKLKSDVYKKYSKSAIIQQVLTSFPKIAAEISAPLSKVEEITLIGNDENGEDITDEILTKLENAPDILDVTEDAIIKLLGLETEVQA</sequence>
<evidence type="ECO:0000313" key="7">
    <source>
        <dbReference type="Proteomes" id="UP000291343"/>
    </source>
</evidence>
<dbReference type="GO" id="GO:0045661">
    <property type="term" value="P:regulation of myoblast differentiation"/>
    <property type="evidence" value="ECO:0007669"/>
    <property type="project" value="TreeGrafter"/>
</dbReference>
<dbReference type="EMBL" id="QKKF02002576">
    <property type="protein sequence ID" value="RZF48307.1"/>
    <property type="molecule type" value="Genomic_DNA"/>
</dbReference>
<dbReference type="PANTHER" id="PTHR13806">
    <property type="entry name" value="FLOTILLIN-RELATED"/>
    <property type="match status" value="1"/>
</dbReference>
<comment type="similarity">
    <text evidence="2 4">Belongs to the band 7/mec-2 family. Flotillin subfamily.</text>
</comment>
<dbReference type="STRING" id="195883.A0A482XRX0"/>
<protein>
    <recommendedName>
        <fullName evidence="5">Band 7 domain-containing protein</fullName>
    </recommendedName>
</protein>
<dbReference type="InParanoid" id="A0A482XRX0"/>
<dbReference type="Gene3D" id="3.30.479.30">
    <property type="entry name" value="Band 7 domain"/>
    <property type="match status" value="1"/>
</dbReference>
<gene>
    <name evidence="6" type="ORF">LSTR_LSTR010270</name>
</gene>
<name>A0A482XRX0_LAOST</name>
<dbReference type="GO" id="GO:0002020">
    <property type="term" value="F:protease binding"/>
    <property type="evidence" value="ECO:0007669"/>
    <property type="project" value="TreeGrafter"/>
</dbReference>
<dbReference type="GO" id="GO:0016600">
    <property type="term" value="C:flotillin complex"/>
    <property type="evidence" value="ECO:0007669"/>
    <property type="project" value="TreeGrafter"/>
</dbReference>
<organism evidence="6 7">
    <name type="scientific">Laodelphax striatellus</name>
    <name type="common">Small brown planthopper</name>
    <name type="synonym">Delphax striatella</name>
    <dbReference type="NCBI Taxonomy" id="195883"/>
    <lineage>
        <taxon>Eukaryota</taxon>
        <taxon>Metazoa</taxon>
        <taxon>Ecdysozoa</taxon>
        <taxon>Arthropoda</taxon>
        <taxon>Hexapoda</taxon>
        <taxon>Insecta</taxon>
        <taxon>Pterygota</taxon>
        <taxon>Neoptera</taxon>
        <taxon>Paraneoptera</taxon>
        <taxon>Hemiptera</taxon>
        <taxon>Auchenorrhyncha</taxon>
        <taxon>Fulgoroidea</taxon>
        <taxon>Delphacidae</taxon>
        <taxon>Criomorphinae</taxon>
        <taxon>Laodelphax</taxon>
    </lineage>
</organism>
<dbReference type="GO" id="GO:0072659">
    <property type="term" value="P:protein localization to plasma membrane"/>
    <property type="evidence" value="ECO:0007669"/>
    <property type="project" value="TreeGrafter"/>
</dbReference>
<evidence type="ECO:0000256" key="2">
    <source>
        <dbReference type="ARBA" id="ARBA00007161"/>
    </source>
</evidence>
<proteinExistence type="inferred from homology"/>
<dbReference type="InterPro" id="IPR036013">
    <property type="entry name" value="Band_7/SPFH_dom_sf"/>
</dbReference>
<dbReference type="Pfam" id="PF01145">
    <property type="entry name" value="Band_7"/>
    <property type="match status" value="1"/>
</dbReference>
<dbReference type="Proteomes" id="UP000291343">
    <property type="component" value="Unassembled WGS sequence"/>
</dbReference>
<comment type="subcellular location">
    <subcellularLocation>
        <location evidence="1">Membrane</location>
    </subcellularLocation>
</comment>
<dbReference type="InterPro" id="IPR027705">
    <property type="entry name" value="Flotillin_fam"/>
</dbReference>
<accession>A0A482XRX0</accession>
<evidence type="ECO:0000256" key="3">
    <source>
        <dbReference type="ARBA" id="ARBA00023136"/>
    </source>
</evidence>
<dbReference type="PANTHER" id="PTHR13806:SF46">
    <property type="entry name" value="FLOTILLIN-1-RELATED"/>
    <property type="match status" value="1"/>
</dbReference>
<keyword evidence="3" id="KW-0472">Membrane</keyword>
<dbReference type="OrthoDB" id="6080404at2759"/>
<comment type="caution">
    <text evidence="6">The sequence shown here is derived from an EMBL/GenBank/DDBJ whole genome shotgun (WGS) entry which is preliminary data.</text>
</comment>
<evidence type="ECO:0000256" key="1">
    <source>
        <dbReference type="ARBA" id="ARBA00004370"/>
    </source>
</evidence>
<keyword evidence="7" id="KW-1185">Reference proteome</keyword>
<dbReference type="InterPro" id="IPR001107">
    <property type="entry name" value="Band_7"/>
</dbReference>
<evidence type="ECO:0000259" key="5">
    <source>
        <dbReference type="Pfam" id="PF01145"/>
    </source>
</evidence>
<dbReference type="AlphaFoldDB" id="A0A482XRX0"/>
<evidence type="ECO:0000256" key="4">
    <source>
        <dbReference type="RuleBase" id="RU366054"/>
    </source>
</evidence>
<reference evidence="6 7" key="1">
    <citation type="journal article" date="2017" name="Gigascience">
        <title>Genome sequence of the small brown planthopper, Laodelphax striatellus.</title>
        <authorList>
            <person name="Zhu J."/>
            <person name="Jiang F."/>
            <person name="Wang X."/>
            <person name="Yang P."/>
            <person name="Bao Y."/>
            <person name="Zhao W."/>
            <person name="Wang W."/>
            <person name="Lu H."/>
            <person name="Wang Q."/>
            <person name="Cui N."/>
            <person name="Li J."/>
            <person name="Chen X."/>
            <person name="Luo L."/>
            <person name="Yu J."/>
            <person name="Kang L."/>
            <person name="Cui F."/>
        </authorList>
    </citation>
    <scope>NUCLEOTIDE SEQUENCE [LARGE SCALE GENOMIC DNA]</scope>
    <source>
        <strain evidence="6">Lst14</strain>
    </source>
</reference>
<dbReference type="CDD" id="cd03399">
    <property type="entry name" value="SPFH_flotillin"/>
    <property type="match status" value="1"/>
</dbReference>
<dbReference type="GO" id="GO:0031410">
    <property type="term" value="C:cytoplasmic vesicle"/>
    <property type="evidence" value="ECO:0007669"/>
    <property type="project" value="TreeGrafter"/>
</dbReference>
<dbReference type="SUPFAM" id="SSF117892">
    <property type="entry name" value="Band 7/SPFH domain"/>
    <property type="match status" value="1"/>
</dbReference>